<dbReference type="STRING" id="28377.ENSACAP00000010032"/>
<dbReference type="GO" id="GO:0005737">
    <property type="term" value="C:cytoplasm"/>
    <property type="evidence" value="ECO:0000318"/>
    <property type="project" value="GO_Central"/>
</dbReference>
<dbReference type="GO" id="GO:0020037">
    <property type="term" value="F:heme binding"/>
    <property type="evidence" value="ECO:0000318"/>
    <property type="project" value="GO_Central"/>
</dbReference>
<dbReference type="FunFam" id="1.10.630.10:FF:000312">
    <property type="entry name" value="Uncharacterized protein"/>
    <property type="match status" value="1"/>
</dbReference>
<dbReference type="InterPro" id="IPR050182">
    <property type="entry name" value="Cytochrome_P450_fam2"/>
</dbReference>
<sequence length="447" mass="51419">MGEFWEILMTLLVCLIFLHYVKQLWSRRNYPPGPLQLPIIGGIWLIGAGVSHDIFIKLAKRYGNIYTVWLGQKPIVVLSGYQAVKEAMIDRKDDFTDRPVAAVIKTALENLGLGIIFSSGDVWKQHRQFALVTLRKMGMGRQHLEILVEAEAGYLVEYFASTKGQPFEPFLPITNAVSNVINGIAFGSRYSIDDEVFQQRLENIDFITKYGTSITAIFYETLPWLMNYLPGRHQKAFDIIRKELSFAMGEIEKHKDEQKSEPQDIVDYYQLQMEKSKGNPSSTYNKNNLAHCIIDLFAAGLETTATSLQWALLLLVAYPDVQDKVYKEIEDVFGSSQTIRYQDQKKLPYTNAVIHEILRAQYVFLFGLPRECVKDVKIRGYLIPKGTFIIPDLRSVLLDSERWETPEQFNPHHFLDKEGRFRNREEFLPFGIGKYRIAVIPIDVSFV</sequence>
<name>H9GG57_ANOCA</name>
<keyword evidence="5" id="KW-1133">Transmembrane helix</keyword>
<dbReference type="HOGENOM" id="CLU_001570_22_0_1"/>
<dbReference type="PRINTS" id="PR00463">
    <property type="entry name" value="EP450I"/>
</dbReference>
<dbReference type="Pfam" id="PF00067">
    <property type="entry name" value="p450"/>
    <property type="match status" value="1"/>
</dbReference>
<dbReference type="GO" id="GO:0006805">
    <property type="term" value="P:xenobiotic metabolic process"/>
    <property type="evidence" value="ECO:0000318"/>
    <property type="project" value="GO_Central"/>
</dbReference>
<reference evidence="6" key="3">
    <citation type="submission" date="2025-09" db="UniProtKB">
        <authorList>
            <consortium name="Ensembl"/>
        </authorList>
    </citation>
    <scope>IDENTIFICATION</scope>
</reference>
<keyword evidence="5" id="KW-0472">Membrane</keyword>
<evidence type="ECO:0000256" key="3">
    <source>
        <dbReference type="ARBA" id="ARBA00022723"/>
    </source>
</evidence>
<dbReference type="PANTHER" id="PTHR24300">
    <property type="entry name" value="CYTOCHROME P450 508A4-RELATED"/>
    <property type="match status" value="1"/>
</dbReference>
<comment type="cofactor">
    <cofactor evidence="1">
        <name>heme</name>
        <dbReference type="ChEBI" id="CHEBI:30413"/>
    </cofactor>
</comment>
<reference evidence="6" key="1">
    <citation type="submission" date="2009-12" db="EMBL/GenBank/DDBJ databases">
        <title>The Genome Sequence of Anolis carolinensis (Green Anole Lizard).</title>
        <authorList>
            <consortium name="The Genome Sequencing Platform"/>
            <person name="Di Palma F."/>
            <person name="Alfoldi J."/>
            <person name="Heiman D."/>
            <person name="Young S."/>
            <person name="Grabherr M."/>
            <person name="Johnson J."/>
            <person name="Lander E.S."/>
            <person name="Lindblad-Toh K."/>
        </authorList>
    </citation>
    <scope>NUCLEOTIDE SEQUENCE [LARGE SCALE GENOMIC DNA]</scope>
    <source>
        <strain evidence="6">JBL SC #1</strain>
    </source>
</reference>
<evidence type="ECO:0000256" key="5">
    <source>
        <dbReference type="SAM" id="Phobius"/>
    </source>
</evidence>
<dbReference type="InParanoid" id="H9GG57"/>
<proteinExistence type="inferred from homology"/>
<dbReference type="GeneTree" id="ENSGT00940000163166"/>
<evidence type="ECO:0000256" key="1">
    <source>
        <dbReference type="ARBA" id="ARBA00001971"/>
    </source>
</evidence>
<keyword evidence="7" id="KW-1185">Reference proteome</keyword>
<protein>
    <submittedName>
        <fullName evidence="6">Uncharacterized protein</fullName>
    </submittedName>
</protein>
<organism evidence="6 7">
    <name type="scientific">Anolis carolinensis</name>
    <name type="common">Green anole</name>
    <name type="synonym">American chameleon</name>
    <dbReference type="NCBI Taxonomy" id="28377"/>
    <lineage>
        <taxon>Eukaryota</taxon>
        <taxon>Metazoa</taxon>
        <taxon>Chordata</taxon>
        <taxon>Craniata</taxon>
        <taxon>Vertebrata</taxon>
        <taxon>Euteleostomi</taxon>
        <taxon>Lepidosauria</taxon>
        <taxon>Squamata</taxon>
        <taxon>Bifurcata</taxon>
        <taxon>Unidentata</taxon>
        <taxon>Episquamata</taxon>
        <taxon>Toxicofera</taxon>
        <taxon>Iguania</taxon>
        <taxon>Dactyloidae</taxon>
        <taxon>Anolis</taxon>
    </lineage>
</organism>
<dbReference type="GO" id="GO:0016712">
    <property type="term" value="F:oxidoreductase activity, acting on paired donors, with incorporation or reduction of molecular oxygen, reduced flavin or flavoprotein as one donor, and incorporation of one atom of oxygen"/>
    <property type="evidence" value="ECO:0000318"/>
    <property type="project" value="GO_Central"/>
</dbReference>
<dbReference type="Gene3D" id="1.10.630.10">
    <property type="entry name" value="Cytochrome P450"/>
    <property type="match status" value="1"/>
</dbReference>
<dbReference type="InterPro" id="IPR001128">
    <property type="entry name" value="Cyt_P450"/>
</dbReference>
<dbReference type="PANTHER" id="PTHR24300:SF134">
    <property type="entry name" value="CYTOCHROME P450, FAMILY 2, SUBFAMILY AB, POLYPEPTIDE 2-RELATED"/>
    <property type="match status" value="1"/>
</dbReference>
<dbReference type="SUPFAM" id="SSF48264">
    <property type="entry name" value="Cytochrome P450"/>
    <property type="match status" value="1"/>
</dbReference>
<dbReference type="Ensembl" id="ENSACAT00000010239.4">
    <property type="protein sequence ID" value="ENSACAP00000010032.4"/>
    <property type="gene ID" value="ENSACAG00000010241.4"/>
</dbReference>
<dbReference type="InterPro" id="IPR036396">
    <property type="entry name" value="Cyt_P450_sf"/>
</dbReference>
<keyword evidence="5" id="KW-0812">Transmembrane</keyword>
<evidence type="ECO:0000256" key="2">
    <source>
        <dbReference type="ARBA" id="ARBA00010617"/>
    </source>
</evidence>
<keyword evidence="4" id="KW-0408">Iron</keyword>
<evidence type="ECO:0000313" key="6">
    <source>
        <dbReference type="Ensembl" id="ENSACAP00000010032.4"/>
    </source>
</evidence>
<feature type="transmembrane region" description="Helical" evidence="5">
    <location>
        <begin position="7"/>
        <end position="25"/>
    </location>
</feature>
<comment type="similarity">
    <text evidence="2">Belongs to the cytochrome P450 family.</text>
</comment>
<dbReference type="AlphaFoldDB" id="H9GG57"/>
<evidence type="ECO:0000313" key="7">
    <source>
        <dbReference type="Proteomes" id="UP000001646"/>
    </source>
</evidence>
<dbReference type="InterPro" id="IPR002401">
    <property type="entry name" value="Cyt_P450_E_grp-I"/>
</dbReference>
<dbReference type="GO" id="GO:0005506">
    <property type="term" value="F:iron ion binding"/>
    <property type="evidence" value="ECO:0007669"/>
    <property type="project" value="InterPro"/>
</dbReference>
<dbReference type="Bgee" id="ENSACAG00000010241">
    <property type="expression patterns" value="Expressed in dewlap and 1 other cell type or tissue"/>
</dbReference>
<dbReference type="Proteomes" id="UP000001646">
    <property type="component" value="Unplaced"/>
</dbReference>
<accession>H9GG57</accession>
<keyword evidence="3" id="KW-0479">Metal-binding</keyword>
<dbReference type="PRINTS" id="PR00385">
    <property type="entry name" value="P450"/>
</dbReference>
<reference evidence="6" key="2">
    <citation type="submission" date="2025-08" db="UniProtKB">
        <authorList>
            <consortium name="Ensembl"/>
        </authorList>
    </citation>
    <scope>IDENTIFICATION</scope>
</reference>
<evidence type="ECO:0000256" key="4">
    <source>
        <dbReference type="ARBA" id="ARBA00023004"/>
    </source>
</evidence>
<feature type="transmembrane region" description="Helical" evidence="5">
    <location>
        <begin position="37"/>
        <end position="56"/>
    </location>
</feature>
<dbReference type="eggNOG" id="KOG0156">
    <property type="taxonomic scope" value="Eukaryota"/>
</dbReference>
<gene>
    <name evidence="6" type="primary">LOC100563292</name>
</gene>
<dbReference type="GO" id="GO:0006082">
    <property type="term" value="P:organic acid metabolic process"/>
    <property type="evidence" value="ECO:0000318"/>
    <property type="project" value="GO_Central"/>
</dbReference>